<dbReference type="OMA" id="FELNPWS"/>
<comment type="function">
    <text evidence="6">S-adenosyl-L-methionine-dependent transferase that acts as a component of the wybutosine biosynthesis pathway. Wybutosine is a hyper modified guanosine with a tricyclic base found at the 3'-position adjacent to the anticodon of eukaryotic phenylalanine tRNA. Catalyzes the transfer of the alpha-amino-alpha-carboxypropyl (acp) group from S-adenosyl-L-methionine to the C-7 position of 4-demethylwyosine (imG-14) to produce wybutosine-86.</text>
</comment>
<dbReference type="OrthoDB" id="2387925at2759"/>
<evidence type="ECO:0000256" key="5">
    <source>
        <dbReference type="ARBA" id="ARBA00049400"/>
    </source>
</evidence>
<dbReference type="eggNOG" id="KOG1227">
    <property type="taxonomic scope" value="Eukaryota"/>
</dbReference>
<dbReference type="GO" id="GO:0030488">
    <property type="term" value="P:tRNA methylation"/>
    <property type="evidence" value="ECO:0007669"/>
    <property type="project" value="TreeGrafter"/>
</dbReference>
<dbReference type="GO" id="GO:0008757">
    <property type="term" value="F:S-adenosylmethionine-dependent methyltransferase activity"/>
    <property type="evidence" value="ECO:0007669"/>
    <property type="project" value="InterPro"/>
</dbReference>
<sequence>MSRPQKKKEKPGNPVLSAIGNWLDSLPSSILESVYLSYLRGDLDHEGGAAYIRQQLLDRAPKRWVVYEPMVLLPSGSFTSAPWPALLSILSPSQKDALWAEILHQLSPTTKGASKPTHLAVNEGIPLQISSQREGVSHQQENILRSPSGLKPLFGSFGPCNPPSPPSQTDFDAALWVSTKQNGIIQTWAPLHIMFSRGNVKEKARLLNTPAFKPSCGKEKFAVDLYAGIGYFAFSYARLGLRVLCWELNPWSVEGLRRGAELNGWEVRVIDPSKEERQSNDEELLAREVLAEEKAQILVFLESNVHAAARIRRLREKCGLDIVHVNCGFLPTSALVWKDAWDMVRDNESEGGWLHLHENVGESDIETRRMEVQGLVSRWGEEGIEKRRRGAVEHVEKVKTFAPGVWHCVFDVRVTDE</sequence>
<evidence type="ECO:0000313" key="8">
    <source>
        <dbReference type="EMBL" id="EGS23503.1"/>
    </source>
</evidence>
<proteinExistence type="inferred from homology"/>
<dbReference type="AlphaFoldDB" id="G0RZ75"/>
<dbReference type="SUPFAM" id="SSF53335">
    <property type="entry name" value="S-adenosyl-L-methionine-dependent methyltransferases"/>
    <property type="match status" value="1"/>
</dbReference>
<evidence type="ECO:0000259" key="7">
    <source>
        <dbReference type="PROSITE" id="PS51684"/>
    </source>
</evidence>
<dbReference type="GO" id="GO:0005737">
    <property type="term" value="C:cytoplasm"/>
    <property type="evidence" value="ECO:0007669"/>
    <property type="project" value="UniProtKB-SubCell"/>
</dbReference>
<dbReference type="InterPro" id="IPR026274">
    <property type="entry name" value="tRNA_wybutosine_synth_prot_2"/>
</dbReference>
<evidence type="ECO:0000256" key="3">
    <source>
        <dbReference type="ARBA" id="ARBA00022691"/>
    </source>
</evidence>
<dbReference type="InterPro" id="IPR030382">
    <property type="entry name" value="MeTrfase_TRM5/TYW2"/>
</dbReference>
<dbReference type="GO" id="GO:0008175">
    <property type="term" value="F:tRNA methyltransferase activity"/>
    <property type="evidence" value="ECO:0007669"/>
    <property type="project" value="TreeGrafter"/>
</dbReference>
<dbReference type="Gene3D" id="3.40.50.150">
    <property type="entry name" value="Vaccinia Virus protein VP39"/>
    <property type="match status" value="1"/>
</dbReference>
<evidence type="ECO:0000256" key="6">
    <source>
        <dbReference type="PIRNR" id="PIRNR038972"/>
    </source>
</evidence>
<organism evidence="9">
    <name type="scientific">Chaetomium thermophilum (strain DSM 1495 / CBS 144.50 / IMI 039719)</name>
    <name type="common">Thermochaetoides thermophila</name>
    <dbReference type="NCBI Taxonomy" id="759272"/>
    <lineage>
        <taxon>Eukaryota</taxon>
        <taxon>Fungi</taxon>
        <taxon>Dikarya</taxon>
        <taxon>Ascomycota</taxon>
        <taxon>Pezizomycotina</taxon>
        <taxon>Sordariomycetes</taxon>
        <taxon>Sordariomycetidae</taxon>
        <taxon>Sordariales</taxon>
        <taxon>Chaetomiaceae</taxon>
        <taxon>Thermochaetoides</taxon>
    </lineage>
</organism>
<dbReference type="InterPro" id="IPR029063">
    <property type="entry name" value="SAM-dependent_MTases_sf"/>
</dbReference>
<dbReference type="STRING" id="759272.G0RZ75"/>
<keyword evidence="9" id="KW-1185">Reference proteome</keyword>
<keyword evidence="3 6" id="KW-0949">S-adenosyl-L-methionine</keyword>
<keyword evidence="4 6" id="KW-0819">tRNA processing</keyword>
<dbReference type="HOGENOM" id="CLU_023588_0_0_1"/>
<dbReference type="PANTHER" id="PTHR23245:SF25">
    <property type="entry name" value="TRNA WYBUTOSINE-SYNTHESIZING PROTEIN 2 HOMOLOG"/>
    <property type="match status" value="1"/>
</dbReference>
<keyword evidence="6" id="KW-0963">Cytoplasm</keyword>
<dbReference type="RefSeq" id="XP_006690745.1">
    <property type="nucleotide sequence ID" value="XM_006690682.1"/>
</dbReference>
<comment type="similarity">
    <text evidence="6">Belongs to the class I-like SAM-binding methyltransferase superfamily. TRM5/TYW2 family.</text>
</comment>
<reference evidence="8 9" key="1">
    <citation type="journal article" date="2011" name="Cell">
        <title>Insight into structure and assembly of the nuclear pore complex by utilizing the genome of a eukaryotic thermophile.</title>
        <authorList>
            <person name="Amlacher S."/>
            <person name="Sarges P."/>
            <person name="Flemming D."/>
            <person name="van Noort V."/>
            <person name="Kunze R."/>
            <person name="Devos D.P."/>
            <person name="Arumugam M."/>
            <person name="Bork P."/>
            <person name="Hurt E."/>
        </authorList>
    </citation>
    <scope>NUCLEOTIDE SEQUENCE [LARGE SCALE GENOMIC DNA]</scope>
    <source>
        <strain evidence="9">DSM 1495 / CBS 144.50 / IMI 039719</strain>
    </source>
</reference>
<keyword evidence="2 6" id="KW-0808">Transferase</keyword>
<comment type="subcellular location">
    <subcellularLocation>
        <location evidence="6">Cytoplasm</location>
    </subcellularLocation>
</comment>
<dbReference type="PIRSF" id="PIRSF038972">
    <property type="entry name" value="Trm12"/>
    <property type="match status" value="1"/>
</dbReference>
<dbReference type="GO" id="GO:0031591">
    <property type="term" value="P:wybutosine biosynthetic process"/>
    <property type="evidence" value="ECO:0007669"/>
    <property type="project" value="InterPro"/>
</dbReference>
<dbReference type="InterPro" id="IPR056743">
    <property type="entry name" value="TRM5-TYW2-like_MTfase"/>
</dbReference>
<feature type="domain" description="SAM-dependent methyltransferase TRM5/TYW2-type" evidence="7">
    <location>
        <begin position="108"/>
        <end position="416"/>
    </location>
</feature>
<dbReference type="PROSITE" id="PS51684">
    <property type="entry name" value="SAM_MT_TRM5_TYW2"/>
    <property type="match status" value="1"/>
</dbReference>
<dbReference type="PANTHER" id="PTHR23245">
    <property type="entry name" value="TRNA METHYLTRANSFERASE"/>
    <property type="match status" value="1"/>
</dbReference>
<dbReference type="GeneID" id="18254234"/>
<evidence type="ECO:0000313" key="9">
    <source>
        <dbReference type="Proteomes" id="UP000008066"/>
    </source>
</evidence>
<protein>
    <recommendedName>
        <fullName evidence="6">tRNA wybutosine-synthesizing protein 2</fullName>
        <shortName evidence="6">tRNA-yW-synthesizing protein 2</shortName>
    </recommendedName>
    <alternativeName>
        <fullName evidence="6">tRNA(Phe) (4-demethylwyosine(37)-C(7)) aminocarboxypropyltransferase</fullName>
    </alternativeName>
</protein>
<dbReference type="KEGG" id="cthr:CTHT_0001960"/>
<evidence type="ECO:0000256" key="2">
    <source>
        <dbReference type="ARBA" id="ARBA00022679"/>
    </source>
</evidence>
<comment type="catalytic activity">
    <reaction evidence="5">
        <text>4-demethylwyosine(37) in tRNA(Phe) + S-adenosyl-L-methionine = 4-demethyl-7-[(3S)-3-amino-3-carboxypropyl]wyosine(37) in tRNA(Phe) + S-methyl-5'-thioadenosine + H(+)</text>
        <dbReference type="Rhea" id="RHEA:36355"/>
        <dbReference type="Rhea" id="RHEA-COMP:10164"/>
        <dbReference type="Rhea" id="RHEA-COMP:10378"/>
        <dbReference type="ChEBI" id="CHEBI:15378"/>
        <dbReference type="ChEBI" id="CHEBI:17509"/>
        <dbReference type="ChEBI" id="CHEBI:59789"/>
        <dbReference type="ChEBI" id="CHEBI:64315"/>
        <dbReference type="ChEBI" id="CHEBI:73550"/>
        <dbReference type="EC" id="2.5.1.114"/>
    </reaction>
</comment>
<comment type="pathway">
    <text evidence="1 6">tRNA modification; wybutosine-tRNA(Phe) biosynthesis.</text>
</comment>
<gene>
    <name evidence="8" type="ORF">CTHT_0001960</name>
</gene>
<evidence type="ECO:0000256" key="1">
    <source>
        <dbReference type="ARBA" id="ARBA00004797"/>
    </source>
</evidence>
<dbReference type="EMBL" id="GL988032">
    <property type="protein sequence ID" value="EGS23503.1"/>
    <property type="molecule type" value="Genomic_DNA"/>
</dbReference>
<dbReference type="Pfam" id="PF02475">
    <property type="entry name" value="TRM5-TYW2_MTfase"/>
    <property type="match status" value="1"/>
</dbReference>
<evidence type="ECO:0000256" key="4">
    <source>
        <dbReference type="ARBA" id="ARBA00022694"/>
    </source>
</evidence>
<dbReference type="Proteomes" id="UP000008066">
    <property type="component" value="Unassembled WGS sequence"/>
</dbReference>
<accession>G0RZ75</accession>
<name>G0RZ75_CHATD</name>
<dbReference type="UniPathway" id="UPA00375"/>
<dbReference type="GO" id="GO:0102522">
    <property type="term" value="F:tRNA 4-demethylwyosine alpha-amino-alpha-carboxypropyltransferase activity"/>
    <property type="evidence" value="ECO:0007669"/>
    <property type="project" value="UniProtKB-EC"/>
</dbReference>